<evidence type="ECO:0000313" key="4">
    <source>
        <dbReference type="Proteomes" id="UP000630864"/>
    </source>
</evidence>
<dbReference type="SUPFAM" id="SSF56349">
    <property type="entry name" value="DNA breaking-rejoining enzymes"/>
    <property type="match status" value="1"/>
</dbReference>
<dbReference type="EMBL" id="BMZW01000061">
    <property type="protein sequence ID" value="GFZ63031.1"/>
    <property type="molecule type" value="Genomic_DNA"/>
</dbReference>
<evidence type="ECO:0000313" key="3">
    <source>
        <dbReference type="EMBL" id="GFZ63031.1"/>
    </source>
</evidence>
<comment type="caution">
    <text evidence="3">The sequence shown here is derived from an EMBL/GenBank/DDBJ whole genome shotgun (WGS) entry which is preliminary data.</text>
</comment>
<dbReference type="InterPro" id="IPR024965">
    <property type="entry name" value="Putative_integrase"/>
</dbReference>
<dbReference type="Pfam" id="PF14882">
    <property type="entry name" value="INT_rpt"/>
    <property type="match status" value="3"/>
</dbReference>
<dbReference type="GO" id="GO:0003677">
    <property type="term" value="F:DNA binding"/>
    <property type="evidence" value="ECO:0007669"/>
    <property type="project" value="InterPro"/>
</dbReference>
<dbReference type="Pfam" id="PF13009">
    <property type="entry name" value="Integrase_2"/>
    <property type="match status" value="1"/>
</dbReference>
<dbReference type="RefSeq" id="WP_189659319.1">
    <property type="nucleotide sequence ID" value="NZ_BMZW01000061.1"/>
</dbReference>
<sequence>MAKLGDKQSYAQKKVNEEVGLGEKSQVEKNQIEKSQVEQDQAEQAGNLKFAQRHDSNPSPQPTKKRPTRTFNHGARRPILVAQVFKTYEEAKALMLVRGILQIKDYKALQEQHDDLPKNPIKVYAGKWVSWNEFFGIPEFYTLNELQEVVRGLGLTTVRAYQKARKADPRIAALPSKVYKDFPGIPVLLGTEEPSYKTIEEAAAACSRLEIHNADSYRRKRHLDPSLPKSPAKTYGWAFKNWGQFLGRDEADVRDPAADGYYATIDEFMEAVKLLDVTSKEDYARKFRTDPKLPPRPENTYLSHWRGWAPITQSRTTYYCTTWQQARELALPHKFFGADNYRKNWKVDTRLPAAPDRRFSDFPGWPTFLMPKTCSNLDGLKLAIKILKLKDKSEYQTARLSYSVLPENPEEVFGQEWKGWPNAMGLPEPYSFEDLKAIATRYKCKTRSDYRALCAKLKDPRMPYNPELIYQEWVNIFEFLEQDLPFRLEQISDKSKGWHDDIAHFVNNSPVKGSLEHSLCKFLRNYVEPNDLGANVREFLTKKVVDTKKYLKFLQAESDPIIGRRIWHEVNKYLKDALKRHFTEEDENGFVYIVPGASNPLAAVEFMGQREKPSESVKPVLAYQYVEEVRNWIIPREAKTFADLKNIQNYDADYYPVDKELIDLDDPNCIWRESGGEYYLWIPVFWMALYCMVSVPARGRQIMYNDSGESDDYFVRFVDGKPDWVKNLGPLAKHGRQEGFVRREMDSEGNPGWGMHFTSNKTSYDGAGYDVPWIPEPMIYWLTVLRDWQRKYNSITRLTPWVDCSKRTGLSKKKLARKGSNTFLFRGFGEDQPPTFAPSLTTRLAAALYNIQPKNLTLATFEQGARPSALTAYESRFTPHSMRVSLITAYVAEFGMPIHIIMKIAGHASIVMSVYYTKIGGAKMRHAMAEGEKRALMNKAVHAQLMIEQNRIDELRHQLVANSEEALAALMSGMTGTQLVRDYGICPYAGSRCEDGGPALNSLAYGATPAGYLGMQNCPRCRHFITGPVFLGGLSALWTEISLTVTLVFEQYSALETQTAENKQLIQTLDREEVMCMRAGIEFDEARRLGLELANSRLHADMESLATKMDLHLCDMQAITRLINDSRVVLNNQAEASAEGEEMPLQLIATDRSDIEIEYEETSFYQHLNEVCVNATIYQSSSALMATPRRSQIIDRMAQLNDLRPNMFNLSEKEQLILGNQVTDFFLTRLHSWNKVNKLISGELLIDDLHGSDRISKPDFARLLETKPSLNSTALPFMEQTESIELEAFA</sequence>
<feature type="region of interest" description="Disordered" evidence="2">
    <location>
        <begin position="1"/>
        <end position="73"/>
    </location>
</feature>
<dbReference type="GO" id="GO:0006310">
    <property type="term" value="P:DNA recombination"/>
    <property type="evidence" value="ECO:0007669"/>
    <property type="project" value="UniProtKB-KW"/>
</dbReference>
<feature type="compositionally biased region" description="Basic and acidic residues" evidence="2">
    <location>
        <begin position="25"/>
        <end position="37"/>
    </location>
</feature>
<dbReference type="InterPro" id="IPR013762">
    <property type="entry name" value="Integrase-like_cat_sf"/>
</dbReference>
<dbReference type="GO" id="GO:0015074">
    <property type="term" value="P:DNA integration"/>
    <property type="evidence" value="ECO:0007669"/>
    <property type="project" value="InterPro"/>
</dbReference>
<accession>A0A9P3AJM9</accession>
<organism evidence="3 4">
    <name type="scientific">Pseudomonas amygdali pv. eriobotryae</name>
    <dbReference type="NCBI Taxonomy" id="129137"/>
    <lineage>
        <taxon>Bacteria</taxon>
        <taxon>Pseudomonadati</taxon>
        <taxon>Pseudomonadota</taxon>
        <taxon>Gammaproteobacteria</taxon>
        <taxon>Pseudomonadales</taxon>
        <taxon>Pseudomonadaceae</taxon>
        <taxon>Pseudomonas</taxon>
        <taxon>Pseudomonas amygdali</taxon>
    </lineage>
</organism>
<reference evidence="3" key="1">
    <citation type="submission" date="2020-09" db="EMBL/GenBank/DDBJ databases">
        <title>Pseudomonas syringae pv. eriobotryae genome sequence causing loquat canker disease.</title>
        <authorList>
            <person name="Fukuda S."/>
            <person name="Tashiro H."/>
            <person name="Nagano Y."/>
        </authorList>
    </citation>
    <scope>NUCLEOTIDE SEQUENCE</scope>
    <source>
        <strain evidence="3">AM001</strain>
    </source>
</reference>
<protein>
    <recommendedName>
        <fullName evidence="5">Integrase</fullName>
    </recommendedName>
</protein>
<evidence type="ECO:0008006" key="5">
    <source>
        <dbReference type="Google" id="ProtNLM"/>
    </source>
</evidence>
<evidence type="ECO:0000256" key="1">
    <source>
        <dbReference type="ARBA" id="ARBA00023172"/>
    </source>
</evidence>
<dbReference type="Proteomes" id="UP000630864">
    <property type="component" value="Unassembled WGS sequence"/>
</dbReference>
<gene>
    <name evidence="3" type="ORF">PSE10A_55420</name>
</gene>
<dbReference type="InterPro" id="IPR011010">
    <property type="entry name" value="DNA_brk_join_enz"/>
</dbReference>
<proteinExistence type="predicted"/>
<dbReference type="Gene3D" id="1.10.443.10">
    <property type="entry name" value="Intergrase catalytic core"/>
    <property type="match status" value="1"/>
</dbReference>
<keyword evidence="1" id="KW-0233">DNA recombination</keyword>
<name>A0A9P3AJM9_PSEA0</name>
<evidence type="ECO:0000256" key="2">
    <source>
        <dbReference type="SAM" id="MobiDB-lite"/>
    </source>
</evidence>
<dbReference type="InterPro" id="IPR028229">
    <property type="entry name" value="Integrase_rpt"/>
</dbReference>